<feature type="region of interest" description="Disordered" evidence="11">
    <location>
        <begin position="1"/>
        <end position="21"/>
    </location>
</feature>
<comment type="function">
    <text evidence="9">Part of the binding-protein-dependent transport system for D-xylose. Probably responsible for the translocation of the substrate across the membrane.</text>
</comment>
<feature type="transmembrane region" description="Helical" evidence="12">
    <location>
        <begin position="266"/>
        <end position="284"/>
    </location>
</feature>
<accession>A0A918FEM2</accession>
<keyword evidence="6 12" id="KW-0812">Transmembrane</keyword>
<keyword evidence="8 12" id="KW-0472">Membrane</keyword>
<protein>
    <recommendedName>
        <fullName evidence="10">Xylose transport system permease protein XylH</fullName>
    </recommendedName>
</protein>
<feature type="region of interest" description="Disordered" evidence="11">
    <location>
        <begin position="434"/>
        <end position="464"/>
    </location>
</feature>
<dbReference type="RefSeq" id="WP_189085718.1">
    <property type="nucleotide sequence ID" value="NZ_BMRJ01000002.1"/>
</dbReference>
<evidence type="ECO:0000256" key="1">
    <source>
        <dbReference type="ARBA" id="ARBA00004651"/>
    </source>
</evidence>
<keyword evidence="5" id="KW-0762">Sugar transport</keyword>
<evidence type="ECO:0000313" key="13">
    <source>
        <dbReference type="EMBL" id="GGR30331.1"/>
    </source>
</evidence>
<dbReference type="InterPro" id="IPR001851">
    <property type="entry name" value="ABC_transp_permease"/>
</dbReference>
<keyword evidence="7 12" id="KW-1133">Transmembrane helix</keyword>
<dbReference type="Pfam" id="PF02653">
    <property type="entry name" value="BPD_transp_2"/>
    <property type="match status" value="1"/>
</dbReference>
<dbReference type="GO" id="GO:0005886">
    <property type="term" value="C:plasma membrane"/>
    <property type="evidence" value="ECO:0007669"/>
    <property type="project" value="UniProtKB-SubCell"/>
</dbReference>
<feature type="transmembrane region" description="Helical" evidence="12">
    <location>
        <begin position="356"/>
        <end position="384"/>
    </location>
</feature>
<evidence type="ECO:0000256" key="10">
    <source>
        <dbReference type="ARBA" id="ARBA00035686"/>
    </source>
</evidence>
<evidence type="ECO:0000256" key="11">
    <source>
        <dbReference type="SAM" id="MobiDB-lite"/>
    </source>
</evidence>
<evidence type="ECO:0000256" key="9">
    <source>
        <dbReference type="ARBA" id="ARBA00035611"/>
    </source>
</evidence>
<evidence type="ECO:0000256" key="5">
    <source>
        <dbReference type="ARBA" id="ARBA00022597"/>
    </source>
</evidence>
<reference evidence="13" key="1">
    <citation type="journal article" date="2014" name="Int. J. Syst. Evol. Microbiol.">
        <title>Complete genome sequence of Corynebacterium casei LMG S-19264T (=DSM 44701T), isolated from a smear-ripened cheese.</title>
        <authorList>
            <consortium name="US DOE Joint Genome Institute (JGI-PGF)"/>
            <person name="Walter F."/>
            <person name="Albersmeier A."/>
            <person name="Kalinowski J."/>
            <person name="Ruckert C."/>
        </authorList>
    </citation>
    <scope>NUCLEOTIDE SEQUENCE</scope>
    <source>
        <strain evidence="13">JCM 3346</strain>
    </source>
</reference>
<feature type="transmembrane region" description="Helical" evidence="12">
    <location>
        <begin position="200"/>
        <end position="218"/>
    </location>
</feature>
<keyword evidence="14" id="KW-1185">Reference proteome</keyword>
<evidence type="ECO:0000256" key="3">
    <source>
        <dbReference type="ARBA" id="ARBA00022475"/>
    </source>
</evidence>
<evidence type="ECO:0000256" key="4">
    <source>
        <dbReference type="ARBA" id="ARBA00022519"/>
    </source>
</evidence>
<dbReference type="Proteomes" id="UP000610303">
    <property type="component" value="Unassembled WGS sequence"/>
</dbReference>
<feature type="transmembrane region" description="Helical" evidence="12">
    <location>
        <begin position="238"/>
        <end position="259"/>
    </location>
</feature>
<dbReference type="PANTHER" id="PTHR32196:SF32">
    <property type="entry name" value="XYLOSE TRANSPORT SYSTEM PERMEASE PROTEIN XYLH"/>
    <property type="match status" value="1"/>
</dbReference>
<feature type="transmembrane region" description="Helical" evidence="12">
    <location>
        <begin position="39"/>
        <end position="62"/>
    </location>
</feature>
<feature type="compositionally biased region" description="Low complexity" evidence="11">
    <location>
        <begin position="1"/>
        <end position="18"/>
    </location>
</feature>
<dbReference type="EMBL" id="BMRJ01000002">
    <property type="protein sequence ID" value="GGR30331.1"/>
    <property type="molecule type" value="Genomic_DNA"/>
</dbReference>
<organism evidence="13 14">
    <name type="scientific">Agromyces mediolanus</name>
    <name type="common">Corynebacterium mediolanum</name>
    <dbReference type="NCBI Taxonomy" id="41986"/>
    <lineage>
        <taxon>Bacteria</taxon>
        <taxon>Bacillati</taxon>
        <taxon>Actinomycetota</taxon>
        <taxon>Actinomycetes</taxon>
        <taxon>Micrococcales</taxon>
        <taxon>Microbacteriaceae</taxon>
        <taxon>Agromyces</taxon>
    </lineage>
</organism>
<evidence type="ECO:0000256" key="8">
    <source>
        <dbReference type="ARBA" id="ARBA00023136"/>
    </source>
</evidence>
<comment type="subcellular location">
    <subcellularLocation>
        <location evidence="1">Cell membrane</location>
        <topology evidence="1">Multi-pass membrane protein</topology>
    </subcellularLocation>
</comment>
<keyword evidence="4" id="KW-0997">Cell inner membrane</keyword>
<comment type="caution">
    <text evidence="13">The sequence shown here is derived from an EMBL/GenBank/DDBJ whole genome shotgun (WGS) entry which is preliminary data.</text>
</comment>
<dbReference type="PANTHER" id="PTHR32196">
    <property type="entry name" value="ABC TRANSPORTER PERMEASE PROTEIN YPHD-RELATED-RELATED"/>
    <property type="match status" value="1"/>
</dbReference>
<keyword evidence="2" id="KW-0813">Transport</keyword>
<keyword evidence="3" id="KW-1003">Cell membrane</keyword>
<dbReference type="CDD" id="cd06579">
    <property type="entry name" value="TM_PBP1_transp_AraH_like"/>
    <property type="match status" value="1"/>
</dbReference>
<dbReference type="NCBIfam" id="NF040906">
    <property type="entry name" value="GguB"/>
    <property type="match status" value="1"/>
</dbReference>
<gene>
    <name evidence="13" type="ORF">GCM10010196_25480</name>
</gene>
<sequence length="464" mass="48958">MTTPTGATPTGATTTGATPEKRGGFADLRKMFGNGQSTLRQFGILGSLVVIIALFQLLTWLIKGTGLTLSSTNLINVVNQYSYILILAIGMVMVIIMGHIDLSVGSVAAFTGIIVAKAMAEWNLPWPLAIVLGLLVGAAVGAWQGFWVAYVGVPAFIVTLAGMLIFRGGNQWIGQSTTTPVPVEFTYIGAGYLPDVPGSLFNYATMALGVLGAAWIVYNELHLRGVQKKMGSPQAPLWVSIVKVVLLAGVILWAAWLFATGRPGTSFPISGIILVLLVILYSFITRSTVFGRHIYAVGGNRLAATLSGVKDRRVDFFVMMNMSVLASLAGMIFVARSTASGPQDGNGWELDAIAAVFIGGAAVSGGIGTVIGSIIGGLVMAFLNNGLQLLGVGADWVQIIKGMVLLLAVGVDVWSKSQGRPSILGLWSRRRRTRLEEQGPTEPPAVVPSSGTNESSEPRDVARL</sequence>
<evidence type="ECO:0000256" key="2">
    <source>
        <dbReference type="ARBA" id="ARBA00022448"/>
    </source>
</evidence>
<feature type="transmembrane region" description="Helical" evidence="12">
    <location>
        <begin position="82"/>
        <end position="115"/>
    </location>
</feature>
<name>A0A918FEM2_AGRME</name>
<evidence type="ECO:0000256" key="12">
    <source>
        <dbReference type="SAM" id="Phobius"/>
    </source>
</evidence>
<dbReference type="AlphaFoldDB" id="A0A918FEM2"/>
<feature type="transmembrane region" description="Helical" evidence="12">
    <location>
        <begin position="122"/>
        <end position="141"/>
    </location>
</feature>
<proteinExistence type="predicted"/>
<evidence type="ECO:0000313" key="14">
    <source>
        <dbReference type="Proteomes" id="UP000610303"/>
    </source>
</evidence>
<dbReference type="GO" id="GO:0022857">
    <property type="term" value="F:transmembrane transporter activity"/>
    <property type="evidence" value="ECO:0007669"/>
    <property type="project" value="InterPro"/>
</dbReference>
<reference evidence="13" key="2">
    <citation type="submission" date="2020-09" db="EMBL/GenBank/DDBJ databases">
        <authorList>
            <person name="Sun Q."/>
            <person name="Ohkuma M."/>
        </authorList>
    </citation>
    <scope>NUCLEOTIDE SEQUENCE</scope>
    <source>
        <strain evidence="13">JCM 3346</strain>
    </source>
</reference>
<evidence type="ECO:0000256" key="6">
    <source>
        <dbReference type="ARBA" id="ARBA00022692"/>
    </source>
</evidence>
<evidence type="ECO:0000256" key="7">
    <source>
        <dbReference type="ARBA" id="ARBA00022989"/>
    </source>
</evidence>
<feature type="transmembrane region" description="Helical" evidence="12">
    <location>
        <begin position="316"/>
        <end position="335"/>
    </location>
</feature>
<feature type="transmembrane region" description="Helical" evidence="12">
    <location>
        <begin position="147"/>
        <end position="166"/>
    </location>
</feature>